<dbReference type="EMBL" id="JAHKNI010000014">
    <property type="protein sequence ID" value="MBU3066288.1"/>
    <property type="molecule type" value="Genomic_DNA"/>
</dbReference>
<sequence>MIEQSADVGRGITLTYQRFRADGSPLVLIAGLGQQLHEWPDDLCRILAERGYDVVRFDNRDVGTSTHLPFPPPAPPDLLRRRWHRDQYDLGDMATDTVGLLDALGFERAHLAGMSMGGMIAQTVAARHRGRVASLTSIISGPGGFRYGRPAWSTWRYLLGKPARSRDEHVDRAERIYRHIGSAGYPFDAAAVRATAGRVWDRDPRPAPGSGRQLSAIMKSGNRTRELTRITTPTLVLHGDRDRMVHPSGGAATARAVPGARRHTLPGMGHDLPAELWPTLADLIHDHIRAAESASPAHPR</sequence>
<feature type="domain" description="AB hydrolase-1" evidence="1">
    <location>
        <begin position="25"/>
        <end position="272"/>
    </location>
</feature>
<dbReference type="InterPro" id="IPR029058">
    <property type="entry name" value="AB_hydrolase_fold"/>
</dbReference>
<name>A0ABS6B7K2_9NOCA</name>
<keyword evidence="3" id="KW-1185">Reference proteome</keyword>
<dbReference type="GO" id="GO:0016787">
    <property type="term" value="F:hydrolase activity"/>
    <property type="evidence" value="ECO:0007669"/>
    <property type="project" value="UniProtKB-KW"/>
</dbReference>
<dbReference type="InterPro" id="IPR000073">
    <property type="entry name" value="AB_hydrolase_1"/>
</dbReference>
<dbReference type="Gene3D" id="3.40.50.1820">
    <property type="entry name" value="alpha/beta hydrolase"/>
    <property type="match status" value="1"/>
</dbReference>
<evidence type="ECO:0000313" key="2">
    <source>
        <dbReference type="EMBL" id="MBU3066288.1"/>
    </source>
</evidence>
<keyword evidence="2" id="KW-0378">Hydrolase</keyword>
<accession>A0ABS6B7K2</accession>
<dbReference type="Proteomes" id="UP000733379">
    <property type="component" value="Unassembled WGS sequence"/>
</dbReference>
<evidence type="ECO:0000259" key="1">
    <source>
        <dbReference type="Pfam" id="PF00561"/>
    </source>
</evidence>
<dbReference type="PANTHER" id="PTHR43433">
    <property type="entry name" value="HYDROLASE, ALPHA/BETA FOLD FAMILY PROTEIN"/>
    <property type="match status" value="1"/>
</dbReference>
<dbReference type="RefSeq" id="WP_215922379.1">
    <property type="nucleotide sequence ID" value="NZ_JAHKNI010000014.1"/>
</dbReference>
<evidence type="ECO:0000313" key="3">
    <source>
        <dbReference type="Proteomes" id="UP000733379"/>
    </source>
</evidence>
<dbReference type="Pfam" id="PF00561">
    <property type="entry name" value="Abhydrolase_1"/>
    <property type="match status" value="1"/>
</dbReference>
<dbReference type="InterPro" id="IPR050471">
    <property type="entry name" value="AB_hydrolase"/>
</dbReference>
<organism evidence="2 3">
    <name type="scientific">Nocardia albiluteola</name>
    <dbReference type="NCBI Taxonomy" id="2842303"/>
    <lineage>
        <taxon>Bacteria</taxon>
        <taxon>Bacillati</taxon>
        <taxon>Actinomycetota</taxon>
        <taxon>Actinomycetes</taxon>
        <taxon>Mycobacteriales</taxon>
        <taxon>Nocardiaceae</taxon>
        <taxon>Nocardia</taxon>
    </lineage>
</organism>
<reference evidence="2 3" key="1">
    <citation type="submission" date="2021-06" db="EMBL/GenBank/DDBJ databases">
        <title>Actinomycetes sequencing.</title>
        <authorList>
            <person name="Shan Q."/>
        </authorList>
    </citation>
    <scope>NUCLEOTIDE SEQUENCE [LARGE SCALE GENOMIC DNA]</scope>
    <source>
        <strain evidence="2 3">NEAU-G5</strain>
    </source>
</reference>
<gene>
    <name evidence="2" type="ORF">KO481_32815</name>
</gene>
<dbReference type="SUPFAM" id="SSF53474">
    <property type="entry name" value="alpha/beta-Hydrolases"/>
    <property type="match status" value="1"/>
</dbReference>
<dbReference type="PANTHER" id="PTHR43433:SF5">
    <property type="entry name" value="AB HYDROLASE-1 DOMAIN-CONTAINING PROTEIN"/>
    <property type="match status" value="1"/>
</dbReference>
<proteinExistence type="predicted"/>
<protein>
    <submittedName>
        <fullName evidence="2">Alpha/beta fold hydrolase</fullName>
    </submittedName>
</protein>
<comment type="caution">
    <text evidence="2">The sequence shown here is derived from an EMBL/GenBank/DDBJ whole genome shotgun (WGS) entry which is preliminary data.</text>
</comment>